<evidence type="ECO:0000256" key="1">
    <source>
        <dbReference type="SAM" id="MobiDB-lite"/>
    </source>
</evidence>
<feature type="compositionally biased region" description="Basic and acidic residues" evidence="1">
    <location>
        <begin position="437"/>
        <end position="446"/>
    </location>
</feature>
<dbReference type="EMBL" id="WJXA01000010">
    <property type="protein sequence ID" value="KAF7130088.1"/>
    <property type="molecule type" value="Genomic_DNA"/>
</dbReference>
<feature type="compositionally biased region" description="Acidic residues" evidence="1">
    <location>
        <begin position="549"/>
        <end position="579"/>
    </location>
</feature>
<evidence type="ECO:0000313" key="3">
    <source>
        <dbReference type="Proteomes" id="UP000626092"/>
    </source>
</evidence>
<dbReference type="PANTHER" id="PTHR46033">
    <property type="entry name" value="PROTEIN MAIN-LIKE 2"/>
    <property type="match status" value="1"/>
</dbReference>
<dbReference type="InterPro" id="IPR044824">
    <property type="entry name" value="MAIN-like"/>
</dbReference>
<keyword evidence="3" id="KW-1185">Reference proteome</keyword>
<protein>
    <submittedName>
        <fullName evidence="2">Uncharacterized protein</fullName>
    </submittedName>
</protein>
<name>A0A834GH67_RHOSS</name>
<gene>
    <name evidence="2" type="ORF">RHSIM_Rhsim10G0100900</name>
</gene>
<evidence type="ECO:0000313" key="2">
    <source>
        <dbReference type="EMBL" id="KAF7130088.1"/>
    </source>
</evidence>
<dbReference type="Proteomes" id="UP000626092">
    <property type="component" value="Unassembled WGS sequence"/>
</dbReference>
<feature type="compositionally biased region" description="Acidic residues" evidence="1">
    <location>
        <begin position="527"/>
        <end position="541"/>
    </location>
</feature>
<feature type="region of interest" description="Disordered" evidence="1">
    <location>
        <begin position="661"/>
        <end position="681"/>
    </location>
</feature>
<sequence length="871" mass="96900">MHTPIRALPADEWRRAPYLDGPSDSFWRKAEAFVPETDISEDPLFLTPKVTHEEDDLIIPSSVLRFQVERGDIPCCFVNYEAVSQVPAHWGDWVESVMSNTDFVHTLRASRAIEPVRLSTELSIRKNNTNLDLMISRWSKDTHTFVFPWGDGGPTLQDSRTDKAEYEGIGGSRPSNLSPADAKLVERLRRAYTEAGKYESRFDREGRVRAPPKSGKTSWGCWLRYFFKDLPPPGTAPPAGQIDDADAFFQRPYAEPVEGALPTSFFSENDRVVDFQTEGARSVLYRPDRVARQFGYDQGAPGQAPPLKSYVESLRRFTRAFVGELTEGFTVVVLPQNDRETFFTANGRLAWRRNLDSFINYVRGVPEIPSFSDVYHRDVSLRSPKARQPGGGVKEKTFLQKQGPQLKRLQKGVPTRTTRALGSEEIPASVASVGSPPRREGKEHTPSSKLKRKREDEEAREGDSDSSIDDTAPLSRFFKLPRATQSSPGGTSVVAGKQVVVDLAEEESAGTDSDSEGGDGRNSEGVESSDADGSGDDENGNDENRGGDDNGDEDLGDDEEGGGAEDENEEDEDGNDGDGDEGRNGGGGDGEHLRADTRTPQLRRMKKMMRVRSAFDLFHRRVNVPPAYDLAAHFQAHDAAVALTNLTSAEGSSSLAGGAMLQQHAEASTSHGQEAVEDDSDVRVVEPPVTNEEEEILSNEAFFGQFRLTRDETSFLSFIRDRFPYTFFKIRGLYSLTMGRMQLQCLHHFLLSIKEIRMCDLDLSQIEEIGQTVENFDKLGLDIWWVYKKLDAAKIMRENDKLWRHCEGAKAALGEAQAALAKARDAVAVAEAVVEERRLVYERMAEEARLGDRLIDVPLCDTDPFLKKVLG</sequence>
<feature type="compositionally biased region" description="Basic and acidic residues" evidence="1">
    <location>
        <begin position="453"/>
        <end position="463"/>
    </location>
</feature>
<comment type="caution">
    <text evidence="2">The sequence shown here is derived from an EMBL/GenBank/DDBJ whole genome shotgun (WGS) entry which is preliminary data.</text>
</comment>
<accession>A0A834GH67</accession>
<feature type="region of interest" description="Disordered" evidence="1">
    <location>
        <begin position="403"/>
        <end position="603"/>
    </location>
</feature>
<feature type="compositionally biased region" description="Acidic residues" evidence="1">
    <location>
        <begin position="503"/>
        <end position="517"/>
    </location>
</feature>
<organism evidence="2 3">
    <name type="scientific">Rhododendron simsii</name>
    <name type="common">Sims's rhododendron</name>
    <dbReference type="NCBI Taxonomy" id="118357"/>
    <lineage>
        <taxon>Eukaryota</taxon>
        <taxon>Viridiplantae</taxon>
        <taxon>Streptophyta</taxon>
        <taxon>Embryophyta</taxon>
        <taxon>Tracheophyta</taxon>
        <taxon>Spermatophyta</taxon>
        <taxon>Magnoliopsida</taxon>
        <taxon>eudicotyledons</taxon>
        <taxon>Gunneridae</taxon>
        <taxon>Pentapetalae</taxon>
        <taxon>asterids</taxon>
        <taxon>Ericales</taxon>
        <taxon>Ericaceae</taxon>
        <taxon>Ericoideae</taxon>
        <taxon>Rhodoreae</taxon>
        <taxon>Rhododendron</taxon>
    </lineage>
</organism>
<dbReference type="PANTHER" id="PTHR46033:SF80">
    <property type="entry name" value="PROTEIN MAIN-LIKE 2-LIKE"/>
    <property type="match status" value="1"/>
</dbReference>
<proteinExistence type="predicted"/>
<dbReference type="AlphaFoldDB" id="A0A834GH67"/>
<dbReference type="GO" id="GO:0010073">
    <property type="term" value="P:meristem maintenance"/>
    <property type="evidence" value="ECO:0007669"/>
    <property type="project" value="InterPro"/>
</dbReference>
<reference evidence="2" key="1">
    <citation type="submission" date="2019-11" db="EMBL/GenBank/DDBJ databases">
        <authorList>
            <person name="Liu Y."/>
            <person name="Hou J."/>
            <person name="Li T.-Q."/>
            <person name="Guan C.-H."/>
            <person name="Wu X."/>
            <person name="Wu H.-Z."/>
            <person name="Ling F."/>
            <person name="Zhang R."/>
            <person name="Shi X.-G."/>
            <person name="Ren J.-P."/>
            <person name="Chen E.-F."/>
            <person name="Sun J.-M."/>
        </authorList>
    </citation>
    <scope>NUCLEOTIDE SEQUENCE</scope>
    <source>
        <strain evidence="2">Adult_tree_wgs_1</strain>
        <tissue evidence="2">Leaves</tissue>
    </source>
</reference>